<dbReference type="InterPro" id="IPR044518">
    <property type="entry name" value="ARF_GAP_AGD11/12/13"/>
</dbReference>
<dbReference type="PANTHER" id="PTHR46220">
    <property type="entry name" value="ADP-RIBOSYLATION FACTOR GTPASE-ACTIVATING PROTEIN AGD12"/>
    <property type="match status" value="1"/>
</dbReference>
<evidence type="ECO:0000313" key="1">
    <source>
        <dbReference type="EMBL" id="KAE8700789.1"/>
    </source>
</evidence>
<accession>A0A6A3AD54</accession>
<evidence type="ECO:0000313" key="2">
    <source>
        <dbReference type="Proteomes" id="UP000436088"/>
    </source>
</evidence>
<dbReference type="Proteomes" id="UP000436088">
    <property type="component" value="Unassembled WGS sequence"/>
</dbReference>
<dbReference type="PANTHER" id="PTHR46220:SF1">
    <property type="entry name" value="ADP-RIBOSYLATION FACTOR GTPASE-ACTIVATING PROTEIN AGD12"/>
    <property type="match status" value="1"/>
</dbReference>
<keyword evidence="2" id="KW-1185">Reference proteome</keyword>
<organism evidence="1 2">
    <name type="scientific">Hibiscus syriacus</name>
    <name type="common">Rose of Sharon</name>
    <dbReference type="NCBI Taxonomy" id="106335"/>
    <lineage>
        <taxon>Eukaryota</taxon>
        <taxon>Viridiplantae</taxon>
        <taxon>Streptophyta</taxon>
        <taxon>Embryophyta</taxon>
        <taxon>Tracheophyta</taxon>
        <taxon>Spermatophyta</taxon>
        <taxon>Magnoliopsida</taxon>
        <taxon>eudicotyledons</taxon>
        <taxon>Gunneridae</taxon>
        <taxon>Pentapetalae</taxon>
        <taxon>rosids</taxon>
        <taxon>malvids</taxon>
        <taxon>Malvales</taxon>
        <taxon>Malvaceae</taxon>
        <taxon>Malvoideae</taxon>
        <taxon>Hibiscus</taxon>
    </lineage>
</organism>
<dbReference type="EMBL" id="VEPZ02001028">
    <property type="protein sequence ID" value="KAE8700789.1"/>
    <property type="molecule type" value="Genomic_DNA"/>
</dbReference>
<sequence length="80" mass="9263">MREAEIDIQPSITYAMSYGDPQMFENMQIGKWLKSNDNAVMEDSIVNIIDGRVRQEVSLQLQNVESGEIYLEVEWLPLDQ</sequence>
<proteinExistence type="predicted"/>
<name>A0A6A3AD54_HIBSY</name>
<dbReference type="AlphaFoldDB" id="A0A6A3AD54"/>
<comment type="caution">
    <text evidence="1">The sequence shown here is derived from an EMBL/GenBank/DDBJ whole genome shotgun (WGS) entry which is preliminary data.</text>
</comment>
<dbReference type="GO" id="GO:0005543">
    <property type="term" value="F:phospholipid binding"/>
    <property type="evidence" value="ECO:0007669"/>
    <property type="project" value="InterPro"/>
</dbReference>
<protein>
    <submittedName>
        <fullName evidence="1">BED zinc finger,hAT family dimerization domain, putative isoform 1</fullName>
    </submittedName>
</protein>
<gene>
    <name evidence="1" type="ORF">F3Y22_tig00110556pilonHSYRG00760</name>
</gene>
<reference evidence="1" key="1">
    <citation type="submission" date="2019-09" db="EMBL/GenBank/DDBJ databases">
        <title>Draft genome information of white flower Hibiscus syriacus.</title>
        <authorList>
            <person name="Kim Y.-M."/>
        </authorList>
    </citation>
    <scope>NUCLEOTIDE SEQUENCE [LARGE SCALE GENOMIC DNA]</scope>
    <source>
        <strain evidence="1">YM2019G1</strain>
    </source>
</reference>
<dbReference type="GO" id="GO:0005096">
    <property type="term" value="F:GTPase activator activity"/>
    <property type="evidence" value="ECO:0007669"/>
    <property type="project" value="InterPro"/>
</dbReference>